<dbReference type="eggNOG" id="COG0282">
    <property type="taxonomic scope" value="Bacteria"/>
</dbReference>
<comment type="subunit">
    <text evidence="6">Homodimer.</text>
</comment>
<dbReference type="UniPathway" id="UPA00340">
    <property type="reaction ID" value="UER00458"/>
</dbReference>
<dbReference type="GO" id="GO:0005737">
    <property type="term" value="C:cytoplasm"/>
    <property type="evidence" value="ECO:0007669"/>
    <property type="project" value="UniProtKB-SubCell"/>
</dbReference>
<dbReference type="AlphaFoldDB" id="B9KC41"/>
<keyword evidence="2 6" id="KW-0808">Transferase</keyword>
<evidence type="ECO:0000313" key="8">
    <source>
        <dbReference type="EMBL" id="ACM22587.1"/>
    </source>
</evidence>
<dbReference type="NCBIfam" id="TIGR00016">
    <property type="entry name" value="ackA"/>
    <property type="match status" value="1"/>
</dbReference>
<feature type="binding site" evidence="6">
    <location>
        <position position="394"/>
    </location>
    <ligand>
        <name>Mg(2+)</name>
        <dbReference type="ChEBI" id="CHEBI:18420"/>
    </ligand>
</feature>
<comment type="similarity">
    <text evidence="1 6 7">Belongs to the acetokinase family.</text>
</comment>
<dbReference type="GO" id="GO:0000287">
    <property type="term" value="F:magnesium ion binding"/>
    <property type="evidence" value="ECO:0007669"/>
    <property type="project" value="UniProtKB-UniRule"/>
</dbReference>
<dbReference type="GO" id="GO:0005524">
    <property type="term" value="F:ATP binding"/>
    <property type="evidence" value="ECO:0007669"/>
    <property type="project" value="UniProtKB-KW"/>
</dbReference>
<evidence type="ECO:0000256" key="7">
    <source>
        <dbReference type="RuleBase" id="RU003835"/>
    </source>
</evidence>
<dbReference type="Gene3D" id="3.30.420.40">
    <property type="match status" value="2"/>
</dbReference>
<evidence type="ECO:0000256" key="2">
    <source>
        <dbReference type="ARBA" id="ARBA00022679"/>
    </source>
</evidence>
<feature type="site" description="Transition state stabilizer" evidence="6">
    <location>
        <position position="187"/>
    </location>
</feature>
<dbReference type="PIRSF" id="PIRSF000722">
    <property type="entry name" value="Acetate_prop_kin"/>
    <property type="match status" value="1"/>
</dbReference>
<dbReference type="EC" id="2.7.2.1" evidence="6"/>
<name>B9KC41_THENN</name>
<evidence type="ECO:0000256" key="1">
    <source>
        <dbReference type="ARBA" id="ARBA00008748"/>
    </source>
</evidence>
<feature type="binding site" evidence="6">
    <location>
        <position position="22"/>
    </location>
    <ligand>
        <name>ATP</name>
        <dbReference type="ChEBI" id="CHEBI:30616"/>
    </ligand>
</feature>
<evidence type="ECO:0000313" key="9">
    <source>
        <dbReference type="Proteomes" id="UP000000445"/>
    </source>
</evidence>
<dbReference type="InterPro" id="IPR023865">
    <property type="entry name" value="Aliphatic_acid_kinase_CS"/>
</dbReference>
<dbReference type="HOGENOM" id="CLU_020352_0_1_0"/>
<dbReference type="HAMAP" id="MF_00020">
    <property type="entry name" value="Acetate_kinase"/>
    <property type="match status" value="1"/>
</dbReference>
<evidence type="ECO:0000256" key="5">
    <source>
        <dbReference type="ARBA" id="ARBA00022840"/>
    </source>
</evidence>
<keyword evidence="6" id="KW-0460">Magnesium</keyword>
<comment type="subcellular location">
    <subcellularLocation>
        <location evidence="6">Cytoplasm</location>
    </subcellularLocation>
</comment>
<dbReference type="STRING" id="309803.CTN_0411"/>
<gene>
    <name evidence="6" type="primary">ackA</name>
    <name evidence="8" type="ordered locus">CTN_0411</name>
</gene>
<accession>B9KC41</accession>
<evidence type="ECO:0000256" key="3">
    <source>
        <dbReference type="ARBA" id="ARBA00022741"/>
    </source>
</evidence>
<dbReference type="GO" id="GO:0008776">
    <property type="term" value="F:acetate kinase activity"/>
    <property type="evidence" value="ECO:0007669"/>
    <property type="project" value="UniProtKB-UniRule"/>
</dbReference>
<dbReference type="CDD" id="cd24010">
    <property type="entry name" value="ASKHA_NBD_AcK_PK"/>
    <property type="match status" value="1"/>
</dbReference>
<comment type="catalytic activity">
    <reaction evidence="6">
        <text>acetate + ATP = acetyl phosphate + ADP</text>
        <dbReference type="Rhea" id="RHEA:11352"/>
        <dbReference type="ChEBI" id="CHEBI:22191"/>
        <dbReference type="ChEBI" id="CHEBI:30089"/>
        <dbReference type="ChEBI" id="CHEBI:30616"/>
        <dbReference type="ChEBI" id="CHEBI:456216"/>
        <dbReference type="EC" id="2.7.2.1"/>
    </reaction>
</comment>
<dbReference type="GO" id="GO:0006083">
    <property type="term" value="P:acetate metabolic process"/>
    <property type="evidence" value="ECO:0007669"/>
    <property type="project" value="TreeGrafter"/>
</dbReference>
<organism evidence="8 9">
    <name type="scientific">Thermotoga neapolitana (strain ATCC 49049 / DSM 4359 / NBRC 107923 / NS-E)</name>
    <dbReference type="NCBI Taxonomy" id="309803"/>
    <lineage>
        <taxon>Bacteria</taxon>
        <taxon>Thermotogati</taxon>
        <taxon>Thermotogota</taxon>
        <taxon>Thermotogae</taxon>
        <taxon>Thermotogales</taxon>
        <taxon>Thermotogaceae</taxon>
        <taxon>Thermotoga</taxon>
    </lineage>
</organism>
<feature type="binding site" evidence="6">
    <location>
        <begin position="215"/>
        <end position="219"/>
    </location>
    <ligand>
        <name>ATP</name>
        <dbReference type="ChEBI" id="CHEBI:30616"/>
    </ligand>
</feature>
<sequence length="412" mass="45913">MERREVKEMKVLVINSGSSSIKYQLIEMEGERVLCKGIAERIGLDGSRLVHRVNEEKHVIEKDLPDHEEALKLVLNTLVDENLGVIKDLKEIDAVGHRVVHGGEKFKESVFVNEEVIKAIEEVSPLAPLHNPANLMGIKAAMKLLPGVPNVAVFDTAFHQTIPQKAYLYAIPYEYYEKYGVRRYGFHGTSHRYVSKRAAEILGKKLEELKIITCHIGNGASIAAVKHGKCVDTSMGFTPLEGLVMGTRSGDLDPAIPFFIMEKEGISPQEMYDILNKKSGVYGLSKGFSSDMRDIEEAALKGDEWCKLILDIYDYRIAKYIGAYAAAMNGVDAIVFTAGVGENSPITREDVCSYLEFLGVKLDKQKNEETIRGKEGIISTPDSRVKVLVVPTNEELMIARDTKEIVERLGKR</sequence>
<dbReference type="Proteomes" id="UP000000445">
    <property type="component" value="Chromosome"/>
</dbReference>
<dbReference type="Pfam" id="PF00871">
    <property type="entry name" value="Acetate_kinase"/>
    <property type="match status" value="1"/>
</dbReference>
<keyword evidence="5 6" id="KW-0067">ATP-binding</keyword>
<feature type="binding site" evidence="6">
    <location>
        <begin position="291"/>
        <end position="293"/>
    </location>
    <ligand>
        <name>ATP</name>
        <dbReference type="ChEBI" id="CHEBI:30616"/>
    </ligand>
</feature>
<dbReference type="PRINTS" id="PR00471">
    <property type="entry name" value="ACETATEKNASE"/>
</dbReference>
<dbReference type="KEGG" id="tna:CTN_0411"/>
<dbReference type="GO" id="GO:0006085">
    <property type="term" value="P:acetyl-CoA biosynthetic process"/>
    <property type="evidence" value="ECO:0007669"/>
    <property type="project" value="UniProtKB-UniRule"/>
</dbReference>
<dbReference type="PROSITE" id="PS01076">
    <property type="entry name" value="ACETATE_KINASE_2"/>
    <property type="match status" value="1"/>
</dbReference>
<dbReference type="EMBL" id="CP000916">
    <property type="protein sequence ID" value="ACM22587.1"/>
    <property type="molecule type" value="Genomic_DNA"/>
</dbReference>
<keyword evidence="3 6" id="KW-0547">Nucleotide-binding</keyword>
<dbReference type="InterPro" id="IPR000890">
    <property type="entry name" value="Aliphatic_acid_kin_short-chain"/>
</dbReference>
<comment type="cofactor">
    <cofactor evidence="6">
        <name>Mg(2+)</name>
        <dbReference type="ChEBI" id="CHEBI:18420"/>
    </cofactor>
    <cofactor evidence="6">
        <name>Mn(2+)</name>
        <dbReference type="ChEBI" id="CHEBI:29035"/>
    </cofactor>
    <text evidence="6">Mg(2+). Can also accept Mn(2+).</text>
</comment>
<feature type="binding site" evidence="6">
    <location>
        <position position="15"/>
    </location>
    <ligand>
        <name>Mg(2+)</name>
        <dbReference type="ChEBI" id="CHEBI:18420"/>
    </ligand>
</feature>
<reference evidence="8 9" key="1">
    <citation type="journal article" date="2009" name="Biosci. Biotechnol. Biochem.">
        <title>WeGAS: a web-based microbial genome annotation system.</title>
        <authorList>
            <person name="Lee D."/>
            <person name="Seo H."/>
            <person name="Park C."/>
            <person name="Park K."/>
        </authorList>
    </citation>
    <scope>NUCLEOTIDE SEQUENCE [LARGE SCALE GENOMIC DNA]</scope>
    <source>
        <strain evidence="9">ATCC 49049 / DSM 4359 / NBRC 107923 / NS-E</strain>
    </source>
</reference>
<dbReference type="PANTHER" id="PTHR21060">
    <property type="entry name" value="ACETATE KINASE"/>
    <property type="match status" value="1"/>
</dbReference>
<feature type="active site" description="Proton donor/acceptor" evidence="6">
    <location>
        <position position="155"/>
    </location>
</feature>
<dbReference type="SUPFAM" id="SSF53067">
    <property type="entry name" value="Actin-like ATPase domain"/>
    <property type="match status" value="2"/>
</dbReference>
<feature type="binding site" evidence="6">
    <location>
        <position position="98"/>
    </location>
    <ligand>
        <name>substrate</name>
    </ligand>
</feature>
<feature type="binding site" evidence="6">
    <location>
        <begin position="339"/>
        <end position="343"/>
    </location>
    <ligand>
        <name>ATP</name>
        <dbReference type="ChEBI" id="CHEBI:30616"/>
    </ligand>
</feature>
<keyword evidence="9" id="KW-1185">Reference proteome</keyword>
<comment type="pathway">
    <text evidence="6">Metabolic intermediate biosynthesis; acetyl-CoA biosynthesis; acetyl-CoA from acetate: step 1/2.</text>
</comment>
<dbReference type="PROSITE" id="PS01075">
    <property type="entry name" value="ACETATE_KINASE_1"/>
    <property type="match status" value="1"/>
</dbReference>
<proteinExistence type="inferred from homology"/>
<dbReference type="PANTHER" id="PTHR21060:SF15">
    <property type="entry name" value="ACETATE KINASE-RELATED"/>
    <property type="match status" value="1"/>
</dbReference>
<protein>
    <recommendedName>
        <fullName evidence="6">Acetate kinase</fullName>
        <ecNumber evidence="6">2.7.2.1</ecNumber>
    </recommendedName>
    <alternativeName>
        <fullName evidence="6">Acetokinase</fullName>
    </alternativeName>
</protein>
<comment type="function">
    <text evidence="6">Catalyzes the formation of acetyl phosphate from acetate and ATP. Can also catalyze the reverse reaction.</text>
</comment>
<feature type="site" description="Transition state stabilizer" evidence="6">
    <location>
        <position position="248"/>
    </location>
</feature>
<keyword evidence="4 6" id="KW-0418">Kinase</keyword>
<evidence type="ECO:0000256" key="6">
    <source>
        <dbReference type="HAMAP-Rule" id="MF_00020"/>
    </source>
</evidence>
<dbReference type="InterPro" id="IPR004372">
    <property type="entry name" value="Ac/propionate_kinase"/>
</dbReference>
<dbReference type="InterPro" id="IPR043129">
    <property type="entry name" value="ATPase_NBD"/>
</dbReference>
<evidence type="ECO:0000256" key="4">
    <source>
        <dbReference type="ARBA" id="ARBA00022777"/>
    </source>
</evidence>
<keyword evidence="6" id="KW-0479">Metal-binding</keyword>
<keyword evidence="6" id="KW-0963">Cytoplasm</keyword>